<protein>
    <recommendedName>
        <fullName evidence="9">Heme haloperoxidase family profile domain-containing protein</fullName>
    </recommendedName>
</protein>
<proteinExistence type="inferred from homology"/>
<dbReference type="Pfam" id="PF01328">
    <property type="entry name" value="Peroxidase_2"/>
    <property type="match status" value="1"/>
</dbReference>
<dbReference type="PROSITE" id="PS51405">
    <property type="entry name" value="HEME_HALOPEROXIDASE"/>
    <property type="match status" value="1"/>
</dbReference>
<evidence type="ECO:0000313" key="10">
    <source>
        <dbReference type="EMBL" id="KAF5381230.1"/>
    </source>
</evidence>
<evidence type="ECO:0000256" key="1">
    <source>
        <dbReference type="ARBA" id="ARBA00001970"/>
    </source>
</evidence>
<dbReference type="Gene3D" id="1.10.489.10">
    <property type="entry name" value="Chloroperoxidase-like"/>
    <property type="match status" value="1"/>
</dbReference>
<evidence type="ECO:0000256" key="7">
    <source>
        <dbReference type="ARBA" id="ARBA00025795"/>
    </source>
</evidence>
<keyword evidence="3" id="KW-0349">Heme</keyword>
<dbReference type="InterPro" id="IPR000028">
    <property type="entry name" value="Chloroperoxidase"/>
</dbReference>
<organism evidence="10 11">
    <name type="scientific">Collybiopsis confluens</name>
    <dbReference type="NCBI Taxonomy" id="2823264"/>
    <lineage>
        <taxon>Eukaryota</taxon>
        <taxon>Fungi</taxon>
        <taxon>Dikarya</taxon>
        <taxon>Basidiomycota</taxon>
        <taxon>Agaricomycotina</taxon>
        <taxon>Agaricomycetes</taxon>
        <taxon>Agaricomycetidae</taxon>
        <taxon>Agaricales</taxon>
        <taxon>Marasmiineae</taxon>
        <taxon>Omphalotaceae</taxon>
        <taxon>Collybiopsis</taxon>
    </lineage>
</organism>
<comment type="similarity">
    <text evidence="7">Belongs to the chloroperoxidase family.</text>
</comment>
<evidence type="ECO:0000256" key="5">
    <source>
        <dbReference type="ARBA" id="ARBA00023002"/>
    </source>
</evidence>
<dbReference type="PANTHER" id="PTHR33577">
    <property type="entry name" value="STERIGMATOCYSTIN BIOSYNTHESIS PEROXIDASE STCC-RELATED"/>
    <property type="match status" value="1"/>
</dbReference>
<evidence type="ECO:0000256" key="2">
    <source>
        <dbReference type="ARBA" id="ARBA00022559"/>
    </source>
</evidence>
<evidence type="ECO:0000313" key="11">
    <source>
        <dbReference type="Proteomes" id="UP000518752"/>
    </source>
</evidence>
<keyword evidence="4" id="KW-0479">Metal-binding</keyword>
<evidence type="ECO:0000259" key="9">
    <source>
        <dbReference type="PROSITE" id="PS51405"/>
    </source>
</evidence>
<dbReference type="OrthoDB" id="407298at2759"/>
<feature type="compositionally biased region" description="Low complexity" evidence="8">
    <location>
        <begin position="10"/>
        <end position="24"/>
    </location>
</feature>
<accession>A0A8H5M4T5</accession>
<name>A0A8H5M4T5_9AGAR</name>
<evidence type="ECO:0000256" key="6">
    <source>
        <dbReference type="ARBA" id="ARBA00023004"/>
    </source>
</evidence>
<dbReference type="GO" id="GO:0046872">
    <property type="term" value="F:metal ion binding"/>
    <property type="evidence" value="ECO:0007669"/>
    <property type="project" value="UniProtKB-KW"/>
</dbReference>
<evidence type="ECO:0000256" key="3">
    <source>
        <dbReference type="ARBA" id="ARBA00022617"/>
    </source>
</evidence>
<keyword evidence="5" id="KW-0560">Oxidoreductase</keyword>
<feature type="region of interest" description="Disordered" evidence="8">
    <location>
        <begin position="1"/>
        <end position="34"/>
    </location>
</feature>
<dbReference type="EMBL" id="JAACJN010000059">
    <property type="protein sequence ID" value="KAF5381230.1"/>
    <property type="molecule type" value="Genomic_DNA"/>
</dbReference>
<comment type="cofactor">
    <cofactor evidence="1">
        <name>heme b</name>
        <dbReference type="ChEBI" id="CHEBI:60344"/>
    </cofactor>
</comment>
<dbReference type="InterPro" id="IPR036851">
    <property type="entry name" value="Chloroperoxidase-like_sf"/>
</dbReference>
<keyword evidence="6" id="KW-0408">Iron</keyword>
<evidence type="ECO:0000256" key="8">
    <source>
        <dbReference type="SAM" id="MobiDB-lite"/>
    </source>
</evidence>
<feature type="domain" description="Heme haloperoxidase family profile" evidence="9">
    <location>
        <begin position="46"/>
        <end position="351"/>
    </location>
</feature>
<dbReference type="PANTHER" id="PTHR33577:SF9">
    <property type="entry name" value="PEROXIDASE STCC"/>
    <property type="match status" value="1"/>
</dbReference>
<sequence length="366" mass="39816">MAHTLKVPDTPSSTMSSSASTLLPPGHPPVAPHAHLDGKCPLSDHNSHEYCPPQKGDLRSVCPALNTMANHGYIHRNGKDLTFGVLFRGLKECYGLTTALTVVLVTGGFLGIHRSPLRIPYISDLPFFHATNPDGTKSPGGVIDLHLIGRHNGVEHDASLVHLNTPEGEEYAPVEIQDGWVPKLVGDIIPPVVGYSAAEGLESDSTAHTRTNTENSDGSSDTGPTYYASSYTLPALRKYISDPAYLSTLVDEADVGRMRARRQREISPIKLDPVHAEIARGEMAIILGVWRKEAEAEDGKKGGKGGIPLPWLLQWLAEERLPDVPVGLEKGSTATKMWRPERKQTLSNVVKRSKMIRKVTEEIESG</sequence>
<dbReference type="Proteomes" id="UP000518752">
    <property type="component" value="Unassembled WGS sequence"/>
</dbReference>
<dbReference type="AlphaFoldDB" id="A0A8H5M4T5"/>
<gene>
    <name evidence="10" type="ORF">D9757_007884</name>
</gene>
<comment type="caution">
    <text evidence="10">The sequence shown here is derived from an EMBL/GenBank/DDBJ whole genome shotgun (WGS) entry which is preliminary data.</text>
</comment>
<keyword evidence="11" id="KW-1185">Reference proteome</keyword>
<dbReference type="SUPFAM" id="SSF47571">
    <property type="entry name" value="Cloroperoxidase"/>
    <property type="match status" value="1"/>
</dbReference>
<feature type="region of interest" description="Disordered" evidence="8">
    <location>
        <begin position="202"/>
        <end position="225"/>
    </location>
</feature>
<reference evidence="10 11" key="1">
    <citation type="journal article" date="2020" name="ISME J.">
        <title>Uncovering the hidden diversity of litter-decomposition mechanisms in mushroom-forming fungi.</title>
        <authorList>
            <person name="Floudas D."/>
            <person name="Bentzer J."/>
            <person name="Ahren D."/>
            <person name="Johansson T."/>
            <person name="Persson P."/>
            <person name="Tunlid A."/>
        </authorList>
    </citation>
    <scope>NUCLEOTIDE SEQUENCE [LARGE SCALE GENOMIC DNA]</scope>
    <source>
        <strain evidence="10 11">CBS 406.79</strain>
    </source>
</reference>
<keyword evidence="2" id="KW-0575">Peroxidase</keyword>
<dbReference type="GO" id="GO:0004601">
    <property type="term" value="F:peroxidase activity"/>
    <property type="evidence" value="ECO:0007669"/>
    <property type="project" value="UniProtKB-KW"/>
</dbReference>
<feature type="compositionally biased region" description="Polar residues" evidence="8">
    <location>
        <begin position="203"/>
        <end position="225"/>
    </location>
</feature>
<evidence type="ECO:0000256" key="4">
    <source>
        <dbReference type="ARBA" id="ARBA00022723"/>
    </source>
</evidence>